<keyword evidence="2" id="KW-0540">Nuclease</keyword>
<dbReference type="PANTHER" id="PTHR47203">
    <property type="match status" value="1"/>
</dbReference>
<keyword evidence="2" id="KW-0378">Hydrolase</keyword>
<dbReference type="SUPFAM" id="SSF48150">
    <property type="entry name" value="DNA-glycosylase"/>
    <property type="match status" value="1"/>
</dbReference>
<keyword evidence="3" id="KW-1185">Reference proteome</keyword>
<dbReference type="EMBL" id="CP059851">
    <property type="protein sequence ID" value="QMW24208.1"/>
    <property type="molecule type" value="Genomic_DNA"/>
</dbReference>
<evidence type="ECO:0000313" key="2">
    <source>
        <dbReference type="EMBL" id="QMW24208.1"/>
    </source>
</evidence>
<dbReference type="PIRSF" id="PIRSF001435">
    <property type="entry name" value="Nth"/>
    <property type="match status" value="1"/>
</dbReference>
<keyword evidence="2" id="KW-0255">Endonuclease</keyword>
<dbReference type="InterPro" id="IPR011257">
    <property type="entry name" value="DNA_glycosylase"/>
</dbReference>
<evidence type="ECO:0000259" key="1">
    <source>
        <dbReference type="SMART" id="SM00478"/>
    </source>
</evidence>
<dbReference type="AlphaFoldDB" id="A0A7G5ILG6"/>
<dbReference type="GO" id="GO:0006284">
    <property type="term" value="P:base-excision repair"/>
    <property type="evidence" value="ECO:0007669"/>
    <property type="project" value="InterPro"/>
</dbReference>
<organism evidence="2 3">
    <name type="scientific">Sandaracinobacteroides saxicola</name>
    <dbReference type="NCBI Taxonomy" id="2759707"/>
    <lineage>
        <taxon>Bacteria</taxon>
        <taxon>Pseudomonadati</taxon>
        <taxon>Pseudomonadota</taxon>
        <taxon>Alphaproteobacteria</taxon>
        <taxon>Sphingomonadales</taxon>
        <taxon>Sphingosinicellaceae</taxon>
        <taxon>Sandaracinobacteroides</taxon>
    </lineage>
</organism>
<reference evidence="2 3" key="1">
    <citation type="submission" date="2020-07" db="EMBL/GenBank/DDBJ databases">
        <title>Complete genome sequence for Sandaracinobacter sp. M6.</title>
        <authorList>
            <person name="Tang Y."/>
            <person name="Liu Q."/>
            <person name="Guo Z."/>
            <person name="Lei P."/>
            <person name="Huang B."/>
        </authorList>
    </citation>
    <scope>NUCLEOTIDE SEQUENCE [LARGE SCALE GENOMIC DNA]</scope>
    <source>
        <strain evidence="2 3">M6</strain>
    </source>
</reference>
<dbReference type="Proteomes" id="UP000515292">
    <property type="component" value="Chromosome"/>
</dbReference>
<dbReference type="PANTHER" id="PTHR47203:SF1">
    <property type="entry name" value="HYPOTHETICAL BASE EXCISION DNA REPAIR PROTEIN (EUROFUNG)"/>
    <property type="match status" value="1"/>
</dbReference>
<feature type="domain" description="HhH-GPD" evidence="1">
    <location>
        <begin position="44"/>
        <end position="205"/>
    </location>
</feature>
<proteinExistence type="predicted"/>
<dbReference type="SMART" id="SM00478">
    <property type="entry name" value="ENDO3c"/>
    <property type="match status" value="1"/>
</dbReference>
<accession>A0A7G5ILG6</accession>
<dbReference type="CDD" id="cd00056">
    <property type="entry name" value="ENDO3c"/>
    <property type="match status" value="1"/>
</dbReference>
<dbReference type="Pfam" id="PF00730">
    <property type="entry name" value="HhH-GPD"/>
    <property type="match status" value="1"/>
</dbReference>
<evidence type="ECO:0000313" key="3">
    <source>
        <dbReference type="Proteomes" id="UP000515292"/>
    </source>
</evidence>
<dbReference type="InterPro" id="IPR003265">
    <property type="entry name" value="HhH-GPD_domain"/>
</dbReference>
<dbReference type="InterPro" id="IPR023170">
    <property type="entry name" value="HhH_base_excis_C"/>
</dbReference>
<dbReference type="KEGG" id="sand:H3309_07065"/>
<name>A0A7G5ILG6_9SPHN</name>
<dbReference type="Gene3D" id="1.10.1670.10">
    <property type="entry name" value="Helix-hairpin-Helix base-excision DNA repair enzymes (C-terminal)"/>
    <property type="match status" value="1"/>
</dbReference>
<gene>
    <name evidence="2" type="ORF">H3309_07065</name>
</gene>
<sequence length="229" mass="24876">MQMSLGLGAAEDIRWVRDRLLAHFGDTGPILLRSPIGQLVKSSISSRTLDAVSLRAYDRLVAAYPRWSDIAAADTAAIEAVIADVTFAEVKAPSLRGALRAVAADRPDFDLTFLRGHGVPRALAWLERLPGVGRKVSASTLNFSWLGMPALVIDTHVLRVLRRYGFVRAAADTRAAYDRMMPVLHDFSAAGLAELHLLLKHLGQTLCRADHACCGACPLGRRCRASAPR</sequence>
<dbReference type="Gene3D" id="1.10.340.30">
    <property type="entry name" value="Hypothetical protein, domain 2"/>
    <property type="match status" value="1"/>
</dbReference>
<dbReference type="GO" id="GO:0004519">
    <property type="term" value="F:endonuclease activity"/>
    <property type="evidence" value="ECO:0007669"/>
    <property type="project" value="UniProtKB-KW"/>
</dbReference>
<protein>
    <submittedName>
        <fullName evidence="2">Endonuclease</fullName>
    </submittedName>
</protein>